<proteinExistence type="predicted"/>
<feature type="domain" description="DUF1587" evidence="1">
    <location>
        <begin position="165"/>
        <end position="228"/>
    </location>
</feature>
<evidence type="ECO:0008006" key="5">
    <source>
        <dbReference type="Google" id="ProtNLM"/>
    </source>
</evidence>
<reference evidence="4" key="1">
    <citation type="submission" date="2018-05" db="EMBL/GenBank/DDBJ databases">
        <authorList>
            <person name="Lanie J.A."/>
            <person name="Ng W.-L."/>
            <person name="Kazmierczak K.M."/>
            <person name="Andrzejewski T.M."/>
            <person name="Davidsen T.M."/>
            <person name="Wayne K.J."/>
            <person name="Tettelin H."/>
            <person name="Glass J.I."/>
            <person name="Rusch D."/>
            <person name="Podicherti R."/>
            <person name="Tsui H.-C.T."/>
            <person name="Winkler M.E."/>
        </authorList>
    </citation>
    <scope>NUCLEOTIDE SEQUENCE</scope>
</reference>
<accession>A0A382AL27</accession>
<gene>
    <name evidence="4" type="ORF">METZ01_LOCUS154577</name>
</gene>
<dbReference type="Pfam" id="PF07626">
    <property type="entry name" value="PSD3"/>
    <property type="match status" value="1"/>
</dbReference>
<dbReference type="InterPro" id="IPR013042">
    <property type="entry name" value="DUF1592"/>
</dbReference>
<evidence type="ECO:0000313" key="4">
    <source>
        <dbReference type="EMBL" id="SVB01723.1"/>
    </source>
</evidence>
<feature type="domain" description="DUF1592" evidence="2">
    <location>
        <begin position="494"/>
        <end position="620"/>
    </location>
</feature>
<dbReference type="EMBL" id="UINC01025684">
    <property type="protein sequence ID" value="SVB01723.1"/>
    <property type="molecule type" value="Genomic_DNA"/>
</dbReference>
<evidence type="ECO:0000259" key="1">
    <source>
        <dbReference type="Pfam" id="PF07626"/>
    </source>
</evidence>
<name>A0A382AL27_9ZZZZ</name>
<organism evidence="4">
    <name type="scientific">marine metagenome</name>
    <dbReference type="NCBI Taxonomy" id="408172"/>
    <lineage>
        <taxon>unclassified sequences</taxon>
        <taxon>metagenomes</taxon>
        <taxon>ecological metagenomes</taxon>
    </lineage>
</organism>
<dbReference type="InterPro" id="IPR013036">
    <property type="entry name" value="DUF1587"/>
</dbReference>
<evidence type="ECO:0000259" key="2">
    <source>
        <dbReference type="Pfam" id="PF07631"/>
    </source>
</evidence>
<feature type="domain" description="DUF1595" evidence="3">
    <location>
        <begin position="419"/>
        <end position="479"/>
    </location>
</feature>
<evidence type="ECO:0000259" key="3">
    <source>
        <dbReference type="Pfam" id="PF07637"/>
    </source>
</evidence>
<feature type="non-terminal residue" evidence="4">
    <location>
        <position position="650"/>
    </location>
</feature>
<protein>
    <recommendedName>
        <fullName evidence="5">DUF1592 domain-containing protein</fullName>
    </recommendedName>
</protein>
<dbReference type="Pfam" id="PF07631">
    <property type="entry name" value="PSD4"/>
    <property type="match status" value="1"/>
</dbReference>
<dbReference type="AlphaFoldDB" id="A0A382AL27"/>
<sequence length="650" mass="71480">MVFMKAFSATAVGIILLLSGQTAEIVVPVETALSSDKAEVSVRASVSPDQMIRSYVSEDITTPSVLPADLSPEELTGVVQKYCVVCHNDVMLTGNMSLAEFDVASATSRPEIAEKMIVKLRAGMMPIPGAPRPSPDTLLALVETLETIIDDAAAEDPNPGSRTFQRLNRAEYAESIKDLLDLDIEAGDYLPLDTKSANFDNIADVQMLSPTLLGGYLSAAGEISRLAVGDPQAPIGSRTYTNSGYVTQWERVEGAPRGTRGGISVTHNFLADGEYIFKFAFEHTTTGGFYGRTNPPEQIELSIDGERKVLLEVDKWMHTQDPNGVNMETEPIYVLSGPHRVSAAFLKRSESLMEDLVSPHEWSLSDRQIGVGGYGVTAVAHLKDLGIYGPYGSTGVSDTPSRRAIFTCRPISSEEARSCARDIISRLADKGFRRPVGDQDVDALMSFYEIGGEEGGFESGIRVALQAILASPEFVFRFETPKDEIKLGETYRISDRALASRLSFFLWGTPPDDILVQLAERGELSHAAILEDQVRRMLDDPQAASLGSRFASQWLRLEDLDKVHPDRLIYPDFYEQLADGMLVETELFFNSLVREDRSVLDLFTADYTYVNERLAKHYGIPGVAGDYFRRADYTDDKRKGILGHGSVLTL</sequence>
<dbReference type="Pfam" id="PF07637">
    <property type="entry name" value="PSD5"/>
    <property type="match status" value="1"/>
</dbReference>
<dbReference type="InterPro" id="IPR013043">
    <property type="entry name" value="DUF1595"/>
</dbReference>